<keyword evidence="4 8" id="KW-0812">Transmembrane</keyword>
<proteinExistence type="inferred from homology"/>
<accession>A0A9P6BB77</accession>
<comment type="pathway">
    <text evidence="2 8">Protein modification; protein glycosylation.</text>
</comment>
<dbReference type="PANTHER" id="PTHR10830:SF0">
    <property type="entry name" value="DOLICHYL-DIPHOSPHOOLIGOSACCHARIDE--PROTEIN GLYCOSYLTRANSFERASE 48 KDA SUBUNIT"/>
    <property type="match status" value="1"/>
</dbReference>
<evidence type="ECO:0000256" key="4">
    <source>
        <dbReference type="ARBA" id="ARBA00022692"/>
    </source>
</evidence>
<dbReference type="GO" id="GO:0008250">
    <property type="term" value="C:oligosaccharyltransferase complex"/>
    <property type="evidence" value="ECO:0007669"/>
    <property type="project" value="TreeGrafter"/>
</dbReference>
<keyword evidence="12" id="KW-1185">Reference proteome</keyword>
<comment type="function">
    <text evidence="8">Subunit of the oligosaccharyl transferase (OST) complex that catalyzes the initial transfer of a defined glycan (Glc(3)Man(9)GlcNAc(2) in eukaryotes) from the lipid carrier dolichol-pyrophosphate to an asparagine residue within an Asn-X-Ser/Thr consensus motif in nascent polypeptide chains, the first step in protein N-glycosylation. N-glycosylation occurs cotranslationally and the complex associates with the Sec61 complex at the channel-forming translocon complex that mediates protein translocation across the endoplasmic reticulum (ER).</text>
</comment>
<evidence type="ECO:0000256" key="7">
    <source>
        <dbReference type="ARBA" id="ARBA00023136"/>
    </source>
</evidence>
<keyword evidence="7 8" id="KW-0472">Membrane</keyword>
<evidence type="ECO:0000259" key="10">
    <source>
        <dbReference type="Pfam" id="PF23358"/>
    </source>
</evidence>
<keyword evidence="8" id="KW-0732">Signal</keyword>
<dbReference type="AlphaFoldDB" id="A0A9P6BB77"/>
<dbReference type="PANTHER" id="PTHR10830">
    <property type="entry name" value="DOLICHYL-DIPHOSPHOOLIGOSACCHARIDE--PROTEIN GLYCOSYLTRANSFERASE 48 KDA SUBUNIT"/>
    <property type="match status" value="1"/>
</dbReference>
<gene>
    <name evidence="11" type="ORF">BS47DRAFT_1370253</name>
</gene>
<evidence type="ECO:0000256" key="6">
    <source>
        <dbReference type="ARBA" id="ARBA00022989"/>
    </source>
</evidence>
<evidence type="ECO:0000313" key="11">
    <source>
        <dbReference type="EMBL" id="KAF9521164.1"/>
    </source>
</evidence>
<dbReference type="Pfam" id="PF23358">
    <property type="entry name" value="OST48_MD"/>
    <property type="match status" value="1"/>
</dbReference>
<protein>
    <recommendedName>
        <fullName evidence="8">Dolichyl-diphosphooligosaccharide--protein glycosyltransferase subunit WBP1</fullName>
        <shortName evidence="8">Oligosaccharyl transferase subunit WBP1</shortName>
    </recommendedName>
</protein>
<keyword evidence="6 8" id="KW-1133">Transmembrane helix</keyword>
<comment type="similarity">
    <text evidence="3 8">Belongs to the DDOST 48 kDa subunit family.</text>
</comment>
<dbReference type="OrthoDB" id="29105at2759"/>
<evidence type="ECO:0000313" key="12">
    <source>
        <dbReference type="Proteomes" id="UP000886523"/>
    </source>
</evidence>
<evidence type="ECO:0000256" key="1">
    <source>
        <dbReference type="ARBA" id="ARBA00004479"/>
    </source>
</evidence>
<evidence type="ECO:0000256" key="3">
    <source>
        <dbReference type="ARBA" id="ARBA00008743"/>
    </source>
</evidence>
<dbReference type="EMBL" id="MU128909">
    <property type="protein sequence ID" value="KAF9521164.1"/>
    <property type="molecule type" value="Genomic_DNA"/>
</dbReference>
<feature type="chain" id="PRO_5040535375" description="Dolichyl-diphosphooligosaccharide--protein glycosyltransferase subunit WBP1" evidence="8">
    <location>
        <begin position="21"/>
        <end position="440"/>
    </location>
</feature>
<evidence type="ECO:0000256" key="2">
    <source>
        <dbReference type="ARBA" id="ARBA00004922"/>
    </source>
</evidence>
<comment type="caution">
    <text evidence="11">The sequence shown here is derived from an EMBL/GenBank/DDBJ whole genome shotgun (WGS) entry which is preliminary data.</text>
</comment>
<organism evidence="11 12">
    <name type="scientific">Hydnum rufescens UP504</name>
    <dbReference type="NCBI Taxonomy" id="1448309"/>
    <lineage>
        <taxon>Eukaryota</taxon>
        <taxon>Fungi</taxon>
        <taxon>Dikarya</taxon>
        <taxon>Basidiomycota</taxon>
        <taxon>Agaricomycotina</taxon>
        <taxon>Agaricomycetes</taxon>
        <taxon>Cantharellales</taxon>
        <taxon>Hydnaceae</taxon>
        <taxon>Hydnum</taxon>
    </lineage>
</organism>
<feature type="domain" description="OST48 middle" evidence="10">
    <location>
        <begin position="286"/>
        <end position="422"/>
    </location>
</feature>
<dbReference type="InterPro" id="IPR005013">
    <property type="entry name" value="DDOST_48_kDa_subunit"/>
</dbReference>
<keyword evidence="5 8" id="KW-0256">Endoplasmic reticulum</keyword>
<dbReference type="Proteomes" id="UP000886523">
    <property type="component" value="Unassembled WGS sequence"/>
</dbReference>
<evidence type="ECO:0000256" key="8">
    <source>
        <dbReference type="RuleBase" id="RU361142"/>
    </source>
</evidence>
<name>A0A9P6BB77_9AGAM</name>
<dbReference type="InterPro" id="IPR055459">
    <property type="entry name" value="OST48_MD"/>
</dbReference>
<evidence type="ECO:0000259" key="9">
    <source>
        <dbReference type="Pfam" id="PF03345"/>
    </source>
</evidence>
<reference evidence="11" key="1">
    <citation type="journal article" date="2020" name="Nat. Commun.">
        <title>Large-scale genome sequencing of mycorrhizal fungi provides insights into the early evolution of symbiotic traits.</title>
        <authorList>
            <person name="Miyauchi S."/>
            <person name="Kiss E."/>
            <person name="Kuo A."/>
            <person name="Drula E."/>
            <person name="Kohler A."/>
            <person name="Sanchez-Garcia M."/>
            <person name="Morin E."/>
            <person name="Andreopoulos B."/>
            <person name="Barry K.W."/>
            <person name="Bonito G."/>
            <person name="Buee M."/>
            <person name="Carver A."/>
            <person name="Chen C."/>
            <person name="Cichocki N."/>
            <person name="Clum A."/>
            <person name="Culley D."/>
            <person name="Crous P.W."/>
            <person name="Fauchery L."/>
            <person name="Girlanda M."/>
            <person name="Hayes R.D."/>
            <person name="Keri Z."/>
            <person name="LaButti K."/>
            <person name="Lipzen A."/>
            <person name="Lombard V."/>
            <person name="Magnuson J."/>
            <person name="Maillard F."/>
            <person name="Murat C."/>
            <person name="Nolan M."/>
            <person name="Ohm R.A."/>
            <person name="Pangilinan J."/>
            <person name="Pereira M.F."/>
            <person name="Perotto S."/>
            <person name="Peter M."/>
            <person name="Pfister S."/>
            <person name="Riley R."/>
            <person name="Sitrit Y."/>
            <person name="Stielow J.B."/>
            <person name="Szollosi G."/>
            <person name="Zifcakova L."/>
            <person name="Stursova M."/>
            <person name="Spatafora J.W."/>
            <person name="Tedersoo L."/>
            <person name="Vaario L.M."/>
            <person name="Yamada A."/>
            <person name="Yan M."/>
            <person name="Wang P."/>
            <person name="Xu J."/>
            <person name="Bruns T."/>
            <person name="Baldrian P."/>
            <person name="Vilgalys R."/>
            <person name="Dunand C."/>
            <person name="Henrissat B."/>
            <person name="Grigoriev I.V."/>
            <person name="Hibbett D."/>
            <person name="Nagy L.G."/>
            <person name="Martin F.M."/>
        </authorList>
    </citation>
    <scope>NUCLEOTIDE SEQUENCE</scope>
    <source>
        <strain evidence="11">UP504</strain>
    </source>
</reference>
<dbReference type="Pfam" id="PF03345">
    <property type="entry name" value="OST48_N"/>
    <property type="match status" value="1"/>
</dbReference>
<dbReference type="GO" id="GO:0018279">
    <property type="term" value="P:protein N-linked glycosylation via asparagine"/>
    <property type="evidence" value="ECO:0007669"/>
    <property type="project" value="UniProtKB-UniRule"/>
</dbReference>
<dbReference type="InterPro" id="IPR055457">
    <property type="entry name" value="OST48_N"/>
</dbReference>
<feature type="transmembrane region" description="Helical" evidence="8">
    <location>
        <begin position="401"/>
        <end position="423"/>
    </location>
</feature>
<feature type="domain" description="OST48 N-terminal" evidence="9">
    <location>
        <begin position="48"/>
        <end position="267"/>
    </location>
</feature>
<comment type="subunit">
    <text evidence="8">Component of the oligosaccharyltransferase (OST) complex.</text>
</comment>
<sequence>MFIRALSILGLVLLPLQIAAISRTGSSVLILLEPQLNPDDFSLFFNGLKLTTHNVPSFSHVILFAPTTKTLPQDLSPQAIVSLLSANPPVNFLIALSPTATQLSTLAAEFSLTLPPPNTPLISHFPPREGPRTTIPITIPVRPPYLPKLPPVLSPNLPPILFSGVPHYLGDNPLLVEILRAPPESYASDTESDKGGDTLVDAVEKGGEGLWAGSELGVVTGFQARSGARVTWAGGVDVFSDAFAKAEVAPGQKYGNERFVKDVAAWTFQESLNLRVDYATHYLHGDQNKTQRDRYTVNDQLVFTIHLSAFHPETGEWTPPRIDDLQLEFTMLDPHIRTALFPTHGVPGEFSVSFRAPDRHGVFKFVVDYRRKGFTSLYHSSTVSIVPPRHDEYPRFLSAAWPYYAGAISTSLGFLVFSVIYLGGEVDRTIKGKSKGTKAQ</sequence>
<feature type="signal peptide" evidence="8">
    <location>
        <begin position="1"/>
        <end position="20"/>
    </location>
</feature>
<comment type="subcellular location">
    <subcellularLocation>
        <location evidence="8">Endoplasmic reticulum membrane</location>
        <topology evidence="8">Single-pass type I membrane protein</topology>
    </subcellularLocation>
    <subcellularLocation>
        <location evidence="1">Membrane</location>
        <topology evidence="1">Single-pass type I membrane protein</topology>
    </subcellularLocation>
</comment>
<evidence type="ECO:0000256" key="5">
    <source>
        <dbReference type="ARBA" id="ARBA00022824"/>
    </source>
</evidence>